<dbReference type="Proteomes" id="UP000199050">
    <property type="component" value="Unassembled WGS sequence"/>
</dbReference>
<accession>A0A1G9BDL3</accession>
<organism evidence="1 2">
    <name type="scientific">Paenibacillus typhae</name>
    <dbReference type="NCBI Taxonomy" id="1174501"/>
    <lineage>
        <taxon>Bacteria</taxon>
        <taxon>Bacillati</taxon>
        <taxon>Bacillota</taxon>
        <taxon>Bacilli</taxon>
        <taxon>Bacillales</taxon>
        <taxon>Paenibacillaceae</taxon>
        <taxon>Paenibacillus</taxon>
    </lineage>
</organism>
<name>A0A1G9BDL3_9BACL</name>
<keyword evidence="2" id="KW-1185">Reference proteome</keyword>
<dbReference type="EMBL" id="FNDX01000040">
    <property type="protein sequence ID" value="SDK37581.1"/>
    <property type="molecule type" value="Genomic_DNA"/>
</dbReference>
<evidence type="ECO:0000313" key="2">
    <source>
        <dbReference type="Proteomes" id="UP000199050"/>
    </source>
</evidence>
<dbReference type="AlphaFoldDB" id="A0A1G9BDL3"/>
<dbReference type="STRING" id="1174501.SAMN05216192_1407"/>
<gene>
    <name evidence="1" type="ORF">SAMN05216192_1407</name>
</gene>
<evidence type="ECO:0000313" key="1">
    <source>
        <dbReference type="EMBL" id="SDK37581.1"/>
    </source>
</evidence>
<proteinExistence type="predicted"/>
<protein>
    <submittedName>
        <fullName evidence="1">Uncharacterized protein</fullName>
    </submittedName>
</protein>
<sequence length="57" mass="6783">MLRDLFVAEVLHKHRQEQLHQVTLHAWKYSKKKNTLKWSPLPSFFSPQQSVCCEPCC</sequence>
<reference evidence="2" key="1">
    <citation type="submission" date="2016-10" db="EMBL/GenBank/DDBJ databases">
        <authorList>
            <person name="Varghese N."/>
            <person name="Submissions S."/>
        </authorList>
    </citation>
    <scope>NUCLEOTIDE SEQUENCE [LARGE SCALE GENOMIC DNA]</scope>
    <source>
        <strain evidence="2">CGMCC 1.11012</strain>
    </source>
</reference>